<dbReference type="InterPro" id="IPR002547">
    <property type="entry name" value="tRNA-bd_dom"/>
</dbReference>
<evidence type="ECO:0000259" key="4">
    <source>
        <dbReference type="PROSITE" id="PS50886"/>
    </source>
</evidence>
<evidence type="ECO:0000256" key="2">
    <source>
        <dbReference type="ARBA" id="ARBA00022884"/>
    </source>
</evidence>
<proteinExistence type="predicted"/>
<protein>
    <submittedName>
        <fullName evidence="5">Phenylalanyl-tRNA synthetase domain protein (Bsu YtpR)</fullName>
        <ecNumber evidence="5">6.1.1.20</ecNumber>
    </submittedName>
</protein>
<dbReference type="EC" id="6.1.1.20" evidence="5"/>
<keyword evidence="1 3" id="KW-0820">tRNA-binding</keyword>
<dbReference type="InterPro" id="IPR012340">
    <property type="entry name" value="NA-bd_OB-fold"/>
</dbReference>
<reference evidence="5 7" key="1">
    <citation type="submission" date="2018-06" db="EMBL/GenBank/DDBJ databases">
        <authorList>
            <consortium name="Pathogen Informatics"/>
            <person name="Doyle S."/>
        </authorList>
    </citation>
    <scope>NUCLEOTIDE SEQUENCE [LARGE SCALE GENOMIC DNA]</scope>
    <source>
        <strain evidence="5 7">NCTC8181</strain>
    </source>
</reference>
<keyword evidence="5" id="KW-0030">Aminoacyl-tRNA synthetase</keyword>
<dbReference type="Proteomes" id="UP000268870">
    <property type="component" value="Chromosome"/>
</dbReference>
<dbReference type="Gene3D" id="3.30.1940.10">
    <property type="entry name" value="YtpR-like"/>
    <property type="match status" value="1"/>
</dbReference>
<evidence type="ECO:0000256" key="1">
    <source>
        <dbReference type="ARBA" id="ARBA00022555"/>
    </source>
</evidence>
<dbReference type="RefSeq" id="WP_000578324.1">
    <property type="nucleotide sequence ID" value="NZ_CAACXY010000016.1"/>
</dbReference>
<evidence type="ECO:0000313" key="5">
    <source>
        <dbReference type="EMBL" id="SQA17913.1"/>
    </source>
</evidence>
<dbReference type="Pfam" id="PF14794">
    <property type="entry name" value="DUF4479"/>
    <property type="match status" value="1"/>
</dbReference>
<evidence type="ECO:0000313" key="6">
    <source>
        <dbReference type="EMBL" id="VED66218.1"/>
    </source>
</evidence>
<dbReference type="Gene3D" id="2.40.50.140">
    <property type="entry name" value="Nucleic acid-binding proteins"/>
    <property type="match status" value="1"/>
</dbReference>
<organism evidence="5 7">
    <name type="scientific">Streptococcus agalactiae</name>
    <dbReference type="NCBI Taxonomy" id="1311"/>
    <lineage>
        <taxon>Bacteria</taxon>
        <taxon>Bacillati</taxon>
        <taxon>Bacillota</taxon>
        <taxon>Bacilli</taxon>
        <taxon>Lactobacillales</taxon>
        <taxon>Streptococcaceae</taxon>
        <taxon>Streptococcus</taxon>
    </lineage>
</organism>
<sequence>MIFTYNREHVGDTLMVIVKDSQGAKLDVDRRGQVARVYLQDSKETVAWNIFEVSSLIAIEGVGQVTLSDQDIKILNAELLKEGFEDSLVNNIEPTFVVAQIKEMIDHPDSDHLHICQVEINDGKTVQIVCGAPNASVGLKTVAALPGAMMPNGSLIFPGKLRGEDSFGMLCSARELALPNAPQVRGIIELSDQVIVGESFDANKHWKN</sequence>
<evidence type="ECO:0000256" key="3">
    <source>
        <dbReference type="PROSITE-ProRule" id="PRU00209"/>
    </source>
</evidence>
<dbReference type="CDD" id="cd02796">
    <property type="entry name" value="tRNA_bind_bactPheRS"/>
    <property type="match status" value="1"/>
</dbReference>
<name>A0A076Z2S9_STRAG</name>
<dbReference type="PROSITE" id="PS50886">
    <property type="entry name" value="TRBD"/>
    <property type="match status" value="1"/>
</dbReference>
<reference evidence="6 8" key="2">
    <citation type="submission" date="2018-12" db="EMBL/GenBank/DDBJ databases">
        <authorList>
            <consortium name="Pathogen Informatics"/>
        </authorList>
    </citation>
    <scope>NUCLEOTIDE SEQUENCE [LARGE SCALE GENOMIC DNA]</scope>
    <source>
        <strain evidence="6 8">NCTC8184</strain>
    </source>
</reference>
<dbReference type="Proteomes" id="UP000250200">
    <property type="component" value="Unassembled WGS sequence"/>
</dbReference>
<dbReference type="GO" id="GO:0000049">
    <property type="term" value="F:tRNA binding"/>
    <property type="evidence" value="ECO:0007669"/>
    <property type="project" value="UniProtKB-UniRule"/>
</dbReference>
<dbReference type="InterPro" id="IPR033714">
    <property type="entry name" value="tRNA_bind_bactPheRS"/>
</dbReference>
<evidence type="ECO:0000313" key="8">
    <source>
        <dbReference type="Proteomes" id="UP000268870"/>
    </source>
</evidence>
<feature type="domain" description="TRNA-binding" evidence="4">
    <location>
        <begin position="90"/>
        <end position="201"/>
    </location>
</feature>
<dbReference type="SUPFAM" id="SSF50249">
    <property type="entry name" value="Nucleic acid-binding proteins"/>
    <property type="match status" value="1"/>
</dbReference>
<dbReference type="GO" id="GO:0004826">
    <property type="term" value="F:phenylalanine-tRNA ligase activity"/>
    <property type="evidence" value="ECO:0007669"/>
    <property type="project" value="UniProtKB-EC"/>
</dbReference>
<dbReference type="EMBL" id="LR134265">
    <property type="protein sequence ID" value="VED66218.1"/>
    <property type="molecule type" value="Genomic_DNA"/>
</dbReference>
<keyword evidence="2 3" id="KW-0694">RNA-binding</keyword>
<dbReference type="InterPro" id="IPR037154">
    <property type="entry name" value="YtpR-like_sf"/>
</dbReference>
<dbReference type="InterPro" id="IPR027855">
    <property type="entry name" value="DUF4479"/>
</dbReference>
<keyword evidence="5" id="KW-0436">Ligase</keyword>
<accession>A0A076Z2S9</accession>
<dbReference type="EMBL" id="UAVB01000001">
    <property type="protein sequence ID" value="SQA17913.1"/>
    <property type="molecule type" value="Genomic_DNA"/>
</dbReference>
<dbReference type="Pfam" id="PF01588">
    <property type="entry name" value="tRNA_bind"/>
    <property type="match status" value="1"/>
</dbReference>
<dbReference type="AlphaFoldDB" id="A0A076Z2S9"/>
<dbReference type="NCBIfam" id="NF045760">
    <property type="entry name" value="YtpR"/>
    <property type="match status" value="1"/>
</dbReference>
<evidence type="ECO:0000313" key="7">
    <source>
        <dbReference type="Proteomes" id="UP000250200"/>
    </source>
</evidence>
<gene>
    <name evidence="5" type="primary">pheT_2</name>
    <name evidence="5" type="ORF">NCTC8181_00892</name>
    <name evidence="6" type="ORF">NCTC8184_02321</name>
</gene>